<dbReference type="AlphaFoldDB" id="A0AAD6S7Y6"/>
<dbReference type="Proteomes" id="UP001218188">
    <property type="component" value="Unassembled WGS sequence"/>
</dbReference>
<organism evidence="1 3">
    <name type="scientific">Mycena alexandri</name>
    <dbReference type="NCBI Taxonomy" id="1745969"/>
    <lineage>
        <taxon>Eukaryota</taxon>
        <taxon>Fungi</taxon>
        <taxon>Dikarya</taxon>
        <taxon>Basidiomycota</taxon>
        <taxon>Agaricomycotina</taxon>
        <taxon>Agaricomycetes</taxon>
        <taxon>Agaricomycetidae</taxon>
        <taxon>Agaricales</taxon>
        <taxon>Marasmiineae</taxon>
        <taxon>Mycenaceae</taxon>
        <taxon>Mycena</taxon>
    </lineage>
</organism>
<feature type="non-terminal residue" evidence="1">
    <location>
        <position position="1"/>
    </location>
</feature>
<comment type="caution">
    <text evidence="1">The sequence shown here is derived from an EMBL/GenBank/DDBJ whole genome shotgun (WGS) entry which is preliminary data.</text>
</comment>
<gene>
    <name evidence="1" type="ORF">C8F04DRAFT_914843</name>
    <name evidence="2" type="ORF">C8F04DRAFT_921897</name>
</gene>
<evidence type="ECO:0000313" key="2">
    <source>
        <dbReference type="EMBL" id="KAJ7034370.1"/>
    </source>
</evidence>
<evidence type="ECO:0000313" key="3">
    <source>
        <dbReference type="Proteomes" id="UP001218188"/>
    </source>
</evidence>
<reference evidence="1" key="1">
    <citation type="submission" date="2023-03" db="EMBL/GenBank/DDBJ databases">
        <title>Massive genome expansion in bonnet fungi (Mycena s.s.) driven by repeated elements and novel gene families across ecological guilds.</title>
        <authorList>
            <consortium name="Lawrence Berkeley National Laboratory"/>
            <person name="Harder C.B."/>
            <person name="Miyauchi S."/>
            <person name="Viragh M."/>
            <person name="Kuo A."/>
            <person name="Thoen E."/>
            <person name="Andreopoulos B."/>
            <person name="Lu D."/>
            <person name="Skrede I."/>
            <person name="Drula E."/>
            <person name="Henrissat B."/>
            <person name="Morin E."/>
            <person name="Kohler A."/>
            <person name="Barry K."/>
            <person name="LaButti K."/>
            <person name="Morin E."/>
            <person name="Salamov A."/>
            <person name="Lipzen A."/>
            <person name="Mereny Z."/>
            <person name="Hegedus B."/>
            <person name="Baldrian P."/>
            <person name="Stursova M."/>
            <person name="Weitz H."/>
            <person name="Taylor A."/>
            <person name="Grigoriev I.V."/>
            <person name="Nagy L.G."/>
            <person name="Martin F."/>
            <person name="Kauserud H."/>
        </authorList>
    </citation>
    <scope>NUCLEOTIDE SEQUENCE</scope>
    <source>
        <strain evidence="1">CBHHK200</strain>
    </source>
</reference>
<feature type="non-terminal residue" evidence="1">
    <location>
        <position position="125"/>
    </location>
</feature>
<name>A0AAD6S7Y6_9AGAR</name>
<proteinExistence type="predicted"/>
<sequence>RNAPHFNDTLPEELPQFLEQIERMMEIDKTPVGEKNEFLVRYTARETGSQWRALDSYSKSYQEFRKEVIQNYPRAWESSRGSVRTLYCILESYLDGTIKVSDQDNLFRLIRALNVQVQKLLVPPA</sequence>
<dbReference type="EMBL" id="JARJCM010000057">
    <property type="protein sequence ID" value="KAJ7034370.1"/>
    <property type="molecule type" value="Genomic_DNA"/>
</dbReference>
<protein>
    <submittedName>
        <fullName evidence="1">Uncharacterized protein</fullName>
    </submittedName>
</protein>
<dbReference type="EMBL" id="JARJCM010000207">
    <property type="protein sequence ID" value="KAJ7022545.1"/>
    <property type="molecule type" value="Genomic_DNA"/>
</dbReference>
<keyword evidence="3" id="KW-1185">Reference proteome</keyword>
<evidence type="ECO:0000313" key="1">
    <source>
        <dbReference type="EMBL" id="KAJ7022545.1"/>
    </source>
</evidence>
<accession>A0AAD6S7Y6</accession>